<evidence type="ECO:0000256" key="2">
    <source>
        <dbReference type="ARBA" id="ARBA00007812"/>
    </source>
</evidence>
<sequence length="212" mass="22486">MPQRGQDGRIHPAAIFEALKQVAPADYIAVADGGDLLSFARVGLEARSYLDAGAFGCLGVAVPYANAAALACPDRQVIAVTGDGAFGLNAMEIDTALRHGARIVVIVSNNAAWNIERYDQEYNYGGRVVGTTLRHSDYAGMARALGLHGERVDDPADLVGAIRRAIDHAPALVDVVTSQDAVSSDARKGLGFVPDYQPLTAWDDAERARRGL</sequence>
<dbReference type="Pfam" id="PF02775">
    <property type="entry name" value="TPP_enzyme_C"/>
    <property type="match status" value="1"/>
</dbReference>
<proteinExistence type="inferred from homology"/>
<dbReference type="EMBL" id="JAVAMQ010000007">
    <property type="protein sequence ID" value="MDP5307419.1"/>
    <property type="molecule type" value="Genomic_DNA"/>
</dbReference>
<dbReference type="CDD" id="cd02004">
    <property type="entry name" value="TPP_BZL_OCoD_HPCL"/>
    <property type="match status" value="1"/>
</dbReference>
<evidence type="ECO:0000256" key="1">
    <source>
        <dbReference type="ARBA" id="ARBA00001964"/>
    </source>
</evidence>
<accession>A0ABT9JC57</accession>
<keyword evidence="5" id="KW-1185">Reference proteome</keyword>
<comment type="caution">
    <text evidence="4">The sequence shown here is derived from an EMBL/GenBank/DDBJ whole genome shotgun (WGS) entry which is preliminary data.</text>
</comment>
<dbReference type="Proteomes" id="UP001224997">
    <property type="component" value="Unassembled WGS sequence"/>
</dbReference>
<comment type="cofactor">
    <cofactor evidence="1">
        <name>thiamine diphosphate</name>
        <dbReference type="ChEBI" id="CHEBI:58937"/>
    </cofactor>
</comment>
<evidence type="ECO:0000313" key="5">
    <source>
        <dbReference type="Proteomes" id="UP001224997"/>
    </source>
</evidence>
<dbReference type="InterPro" id="IPR029061">
    <property type="entry name" value="THDP-binding"/>
</dbReference>
<dbReference type="InterPro" id="IPR011766">
    <property type="entry name" value="TPP_enzyme_TPP-bd"/>
</dbReference>
<reference evidence="4 5" key="1">
    <citation type="submission" date="2023-08" db="EMBL/GenBank/DDBJ databases">
        <authorList>
            <person name="Park J.-S."/>
        </authorList>
    </citation>
    <scope>NUCLEOTIDE SEQUENCE [LARGE SCALE GENOMIC DNA]</scope>
    <source>
        <strain evidence="4 5">2205BS29-5</strain>
    </source>
</reference>
<dbReference type="PANTHER" id="PTHR18968:SF166">
    <property type="entry name" value="2-HYDROXYACYL-COA LYASE 2"/>
    <property type="match status" value="1"/>
</dbReference>
<dbReference type="RefSeq" id="WP_305963262.1">
    <property type="nucleotide sequence ID" value="NZ_JAVAMQ010000007.1"/>
</dbReference>
<dbReference type="Gene3D" id="3.40.50.970">
    <property type="match status" value="1"/>
</dbReference>
<protein>
    <submittedName>
        <fullName evidence="4">Thiamine pyrophosphate-dependent enzyme</fullName>
    </submittedName>
</protein>
<organism evidence="4 5">
    <name type="scientific">Paracoccus spongiarum</name>
    <dbReference type="NCBI Taxonomy" id="3064387"/>
    <lineage>
        <taxon>Bacteria</taxon>
        <taxon>Pseudomonadati</taxon>
        <taxon>Pseudomonadota</taxon>
        <taxon>Alphaproteobacteria</taxon>
        <taxon>Rhodobacterales</taxon>
        <taxon>Paracoccaceae</taxon>
        <taxon>Paracoccus</taxon>
    </lineage>
</organism>
<dbReference type="InterPro" id="IPR045229">
    <property type="entry name" value="TPP_enz"/>
</dbReference>
<gene>
    <name evidence="4" type="ORF">Q5Y72_09975</name>
</gene>
<name>A0ABT9JC57_9RHOB</name>
<comment type="similarity">
    <text evidence="2">Belongs to the TPP enzyme family.</text>
</comment>
<evidence type="ECO:0000313" key="4">
    <source>
        <dbReference type="EMBL" id="MDP5307419.1"/>
    </source>
</evidence>
<evidence type="ECO:0000259" key="3">
    <source>
        <dbReference type="Pfam" id="PF02775"/>
    </source>
</evidence>
<dbReference type="PANTHER" id="PTHR18968">
    <property type="entry name" value="THIAMINE PYROPHOSPHATE ENZYMES"/>
    <property type="match status" value="1"/>
</dbReference>
<dbReference type="SUPFAM" id="SSF52518">
    <property type="entry name" value="Thiamin diphosphate-binding fold (THDP-binding)"/>
    <property type="match status" value="1"/>
</dbReference>
<feature type="domain" description="Thiamine pyrophosphate enzyme TPP-binding" evidence="3">
    <location>
        <begin position="45"/>
        <end position="175"/>
    </location>
</feature>